<proteinExistence type="predicted"/>
<name>A0A0F8ZXY2_9ZZZZ</name>
<reference evidence="1" key="1">
    <citation type="journal article" date="2015" name="Nature">
        <title>Complex archaea that bridge the gap between prokaryotes and eukaryotes.</title>
        <authorList>
            <person name="Spang A."/>
            <person name="Saw J.H."/>
            <person name="Jorgensen S.L."/>
            <person name="Zaremba-Niedzwiedzka K."/>
            <person name="Martijn J."/>
            <person name="Lind A.E."/>
            <person name="van Eijk R."/>
            <person name="Schleper C."/>
            <person name="Guy L."/>
            <person name="Ettema T.J."/>
        </authorList>
    </citation>
    <scope>NUCLEOTIDE SEQUENCE</scope>
</reference>
<sequence>MEQVQRVLRFLKGGEMEVKSRKATMQDLPTMIRMCRQGIRIDFSEWGDEEISRCIKGFIVDKEAELYLGADGNIKGVSLG</sequence>
<organism evidence="1">
    <name type="scientific">marine sediment metagenome</name>
    <dbReference type="NCBI Taxonomy" id="412755"/>
    <lineage>
        <taxon>unclassified sequences</taxon>
        <taxon>metagenomes</taxon>
        <taxon>ecological metagenomes</taxon>
    </lineage>
</organism>
<evidence type="ECO:0000313" key="1">
    <source>
        <dbReference type="EMBL" id="KKK98787.1"/>
    </source>
</evidence>
<protein>
    <submittedName>
        <fullName evidence="1">Uncharacterized protein</fullName>
    </submittedName>
</protein>
<dbReference type="EMBL" id="LAZR01045473">
    <property type="protein sequence ID" value="KKK98787.1"/>
    <property type="molecule type" value="Genomic_DNA"/>
</dbReference>
<accession>A0A0F8ZXY2</accession>
<dbReference type="AlphaFoldDB" id="A0A0F8ZXY2"/>
<gene>
    <name evidence="1" type="ORF">LCGC14_2639260</name>
</gene>
<comment type="caution">
    <text evidence="1">The sequence shown here is derived from an EMBL/GenBank/DDBJ whole genome shotgun (WGS) entry which is preliminary data.</text>
</comment>